<feature type="compositionally biased region" description="Polar residues" evidence="9">
    <location>
        <begin position="277"/>
        <end position="286"/>
    </location>
</feature>
<dbReference type="Gramene" id="KVH92191">
    <property type="protein sequence ID" value="KVH92191"/>
    <property type="gene ID" value="Ccrd_005765"/>
</dbReference>
<comment type="function">
    <text evidence="1">DNA-dependent RNA polymerase catalyzes the transcription of DNA into RNA using the four ribonucleoside triphosphates as substrates.</text>
</comment>
<evidence type="ECO:0000256" key="8">
    <source>
        <dbReference type="ARBA" id="ARBA00048552"/>
    </source>
</evidence>
<dbReference type="Gene3D" id="3.80.10.10">
    <property type="entry name" value="Ribonuclease Inhibitor"/>
    <property type="match status" value="1"/>
</dbReference>
<dbReference type="GO" id="GO:0003899">
    <property type="term" value="F:DNA-directed RNA polymerase activity"/>
    <property type="evidence" value="ECO:0007669"/>
    <property type="project" value="UniProtKB-EC"/>
</dbReference>
<dbReference type="GO" id="GO:0000428">
    <property type="term" value="C:DNA-directed RNA polymerase complex"/>
    <property type="evidence" value="ECO:0007669"/>
    <property type="project" value="UniProtKB-KW"/>
</dbReference>
<evidence type="ECO:0000313" key="12">
    <source>
        <dbReference type="Proteomes" id="UP000243975"/>
    </source>
</evidence>
<dbReference type="InterPro" id="IPR045867">
    <property type="entry name" value="DNA-dir_RpoC_beta_prime"/>
</dbReference>
<evidence type="ECO:0000256" key="2">
    <source>
        <dbReference type="ARBA" id="ARBA00007207"/>
    </source>
</evidence>
<dbReference type="AlphaFoldDB" id="A0A103XK00"/>
<evidence type="ECO:0000256" key="1">
    <source>
        <dbReference type="ARBA" id="ARBA00004026"/>
    </source>
</evidence>
<dbReference type="InterPro" id="IPR000722">
    <property type="entry name" value="RNA_pol_asu"/>
</dbReference>
<dbReference type="Pfam" id="PF00623">
    <property type="entry name" value="RNA_pol_Rpb1_2"/>
    <property type="match status" value="1"/>
</dbReference>
<dbReference type="EMBL" id="LEKV01004836">
    <property type="protein sequence ID" value="KVH92191.1"/>
    <property type="molecule type" value="Genomic_DNA"/>
</dbReference>
<dbReference type="EC" id="2.7.7.6" evidence="3"/>
<keyword evidence="7" id="KW-0804">Transcription</keyword>
<keyword evidence="12" id="KW-1185">Reference proteome</keyword>
<evidence type="ECO:0000256" key="9">
    <source>
        <dbReference type="SAM" id="MobiDB-lite"/>
    </source>
</evidence>
<dbReference type="GO" id="GO:0003677">
    <property type="term" value="F:DNA binding"/>
    <property type="evidence" value="ECO:0007669"/>
    <property type="project" value="InterPro"/>
</dbReference>
<comment type="caution">
    <text evidence="11">The sequence shown here is derived from an EMBL/GenBank/DDBJ whole genome shotgun (WGS) entry which is preliminary data.</text>
</comment>
<evidence type="ECO:0000259" key="10">
    <source>
        <dbReference type="SMART" id="SM00663"/>
    </source>
</evidence>
<evidence type="ECO:0000256" key="7">
    <source>
        <dbReference type="ARBA" id="ARBA00023163"/>
    </source>
</evidence>
<feature type="region of interest" description="Disordered" evidence="9">
    <location>
        <begin position="265"/>
        <end position="317"/>
    </location>
</feature>
<keyword evidence="4" id="KW-0240">DNA-directed RNA polymerase</keyword>
<dbReference type="InterPro" id="IPR006592">
    <property type="entry name" value="RNA_pol_N"/>
</dbReference>
<dbReference type="PANTHER" id="PTHR19376:SF54">
    <property type="entry name" value="DNA-DIRECTED RNA POLYMERASE SUBUNIT BETA"/>
    <property type="match status" value="1"/>
</dbReference>
<evidence type="ECO:0000313" key="11">
    <source>
        <dbReference type="EMBL" id="KVH92191.1"/>
    </source>
</evidence>
<dbReference type="GO" id="GO:0006351">
    <property type="term" value="P:DNA-templated transcription"/>
    <property type="evidence" value="ECO:0007669"/>
    <property type="project" value="InterPro"/>
</dbReference>
<reference evidence="11 12" key="1">
    <citation type="journal article" date="2016" name="Sci. Rep.">
        <title>The genome sequence of the outbreeding globe artichoke constructed de novo incorporating a phase-aware low-pass sequencing strategy of F1 progeny.</title>
        <authorList>
            <person name="Scaglione D."/>
            <person name="Reyes-Chin-Wo S."/>
            <person name="Acquadro A."/>
            <person name="Froenicke L."/>
            <person name="Portis E."/>
            <person name="Beitel C."/>
            <person name="Tirone M."/>
            <person name="Mauro R."/>
            <person name="Lo Monaco A."/>
            <person name="Mauromicale G."/>
            <person name="Faccioli P."/>
            <person name="Cattivelli L."/>
            <person name="Rieseberg L."/>
            <person name="Michelmore R."/>
            <person name="Lanteri S."/>
        </authorList>
    </citation>
    <scope>NUCLEOTIDE SEQUENCE [LARGE SCALE GENOMIC DNA]</scope>
    <source>
        <strain evidence="11">2C</strain>
    </source>
</reference>
<sequence length="317" mass="34251">MCTTMASFIRIGVNVYLTMVPVISYDYHIQTPDIDNNLKYQTKQNRTHPVLLNRAPTLHRLGIQAFLPVLVERRAICLHPLVCKGFNADFDGDQMVVHVPLSAEARSEAHLLILQSSRRLPRVHVAFHEFTSPSISGQIQLRRLSPSPSPSPSILSLPTTPSHSPVRCHFQSPATTGRQTAPIYSTLSILTIIVFTISGSVEPLLSSPSRQSVVGSVGYRDNNLTGVIPNELKDLPNLVEIDVSNNQLYGQIPSCKETVKVKTNGNTNIGKDGPSLTLVSPSNGSPDSPGVRHGAGGGRNMQGSRAMIGDNISLGVG</sequence>
<evidence type="ECO:0000256" key="5">
    <source>
        <dbReference type="ARBA" id="ARBA00022679"/>
    </source>
</evidence>
<dbReference type="SUPFAM" id="SSF52058">
    <property type="entry name" value="L domain-like"/>
    <property type="match status" value="1"/>
</dbReference>
<evidence type="ECO:0000256" key="6">
    <source>
        <dbReference type="ARBA" id="ARBA00022695"/>
    </source>
</evidence>
<protein>
    <recommendedName>
        <fullName evidence="3">DNA-directed RNA polymerase</fullName>
        <ecNumber evidence="3">2.7.7.6</ecNumber>
    </recommendedName>
</protein>
<evidence type="ECO:0000256" key="4">
    <source>
        <dbReference type="ARBA" id="ARBA00022478"/>
    </source>
</evidence>
<dbReference type="InterPro" id="IPR032675">
    <property type="entry name" value="LRR_dom_sf"/>
</dbReference>
<dbReference type="SUPFAM" id="SSF64484">
    <property type="entry name" value="beta and beta-prime subunits of DNA dependent RNA-polymerase"/>
    <property type="match status" value="1"/>
</dbReference>
<keyword evidence="6" id="KW-0548">Nucleotidyltransferase</keyword>
<dbReference type="SMART" id="SM00663">
    <property type="entry name" value="RPOLA_N"/>
    <property type="match status" value="1"/>
</dbReference>
<comment type="similarity">
    <text evidence="2">Belongs to the RNA polymerase beta' chain family. RpoC1 subfamily.</text>
</comment>
<keyword evidence="5" id="KW-0808">Transferase</keyword>
<evidence type="ECO:0000256" key="3">
    <source>
        <dbReference type="ARBA" id="ARBA00012418"/>
    </source>
</evidence>
<dbReference type="Proteomes" id="UP000243975">
    <property type="component" value="Unassembled WGS sequence"/>
</dbReference>
<dbReference type="PANTHER" id="PTHR19376">
    <property type="entry name" value="DNA-DIRECTED RNA POLYMERASE"/>
    <property type="match status" value="1"/>
</dbReference>
<feature type="compositionally biased region" description="Low complexity" evidence="9">
    <location>
        <begin position="152"/>
        <end position="165"/>
    </location>
</feature>
<feature type="domain" description="RNA polymerase N-terminal" evidence="10">
    <location>
        <begin position="13"/>
        <end position="145"/>
    </location>
</feature>
<comment type="catalytic activity">
    <reaction evidence="8">
        <text>RNA(n) + a ribonucleoside 5'-triphosphate = RNA(n+1) + diphosphate</text>
        <dbReference type="Rhea" id="RHEA:21248"/>
        <dbReference type="Rhea" id="RHEA-COMP:14527"/>
        <dbReference type="Rhea" id="RHEA-COMP:17342"/>
        <dbReference type="ChEBI" id="CHEBI:33019"/>
        <dbReference type="ChEBI" id="CHEBI:61557"/>
        <dbReference type="ChEBI" id="CHEBI:140395"/>
        <dbReference type="EC" id="2.7.7.6"/>
    </reaction>
</comment>
<dbReference type="Gene3D" id="2.40.40.20">
    <property type="match status" value="1"/>
</dbReference>
<dbReference type="STRING" id="59895.A0A103XK00"/>
<feature type="region of interest" description="Disordered" evidence="9">
    <location>
        <begin position="146"/>
        <end position="165"/>
    </location>
</feature>
<gene>
    <name evidence="11" type="ORF">Ccrd_005765</name>
</gene>
<organism evidence="11 12">
    <name type="scientific">Cynara cardunculus var. scolymus</name>
    <name type="common">Globe artichoke</name>
    <name type="synonym">Cynara scolymus</name>
    <dbReference type="NCBI Taxonomy" id="59895"/>
    <lineage>
        <taxon>Eukaryota</taxon>
        <taxon>Viridiplantae</taxon>
        <taxon>Streptophyta</taxon>
        <taxon>Embryophyta</taxon>
        <taxon>Tracheophyta</taxon>
        <taxon>Spermatophyta</taxon>
        <taxon>Magnoliopsida</taxon>
        <taxon>eudicotyledons</taxon>
        <taxon>Gunneridae</taxon>
        <taxon>Pentapetalae</taxon>
        <taxon>asterids</taxon>
        <taxon>campanulids</taxon>
        <taxon>Asterales</taxon>
        <taxon>Asteraceae</taxon>
        <taxon>Carduoideae</taxon>
        <taxon>Cardueae</taxon>
        <taxon>Carduinae</taxon>
        <taxon>Cynara</taxon>
    </lineage>
</organism>
<proteinExistence type="inferred from homology"/>
<name>A0A103XK00_CYNCS</name>
<accession>A0A103XK00</accession>